<dbReference type="InterPro" id="IPR036388">
    <property type="entry name" value="WH-like_DNA-bd_sf"/>
</dbReference>
<sequence length="956" mass="103302">MEFRVLGPLEICSDGRTVPVRSGSQRALLAALLLSANQVVAADRLIEIIWGSAPPNSAEANLRTHVSALRRLLQASGGGPSPLLTRPGGYLVQVEPDDLDLLAFDALVREGRRALREDQPATAVRRLSRALALWRGRPLEDVVLHGDGDAEAARLAEVRLGVVEDRLRAKLLSGDLADVVGELSGLVVEHPLREPLWALLMLALQRSGRQADALAAYDQVRRVLADELGADPGPELRRLHQQILTGDPALTAAPEPPPSPAARCDLPGDLSDFTGRRREVGRVLADLAPARGDAPSAMLISAIDGMGGVGKTALAVHLAHRLADRYPDGRLLIDLQAHHPVKAPLSPSDALEKLLRAAGVRGEQIPPSEEDRAALWRATLTTTRTLVVLDNATDSAQIRPLLPGAPGCLALVTSRRRLGGVDGAQHLSLDVLPRAEAAALLEQIVDDARPSREPDAVTELLALCGHLPLAIRIAGSRLRNRTTWTVAHLTDRLRDTRRRLTELRAEDREITAVFSLSYQCLTAPQQRLFRLLGLHPGPDIDAEAAAALTGWPRSTTEDLLEDLLDVNLLQQPQQGRYRFHDLVRAYAADLVAEDPDTTAALTRLFDHYRDTTATAAALLAPAEREQRSSEPGASFTGPDHALAWLDTERANLLAAAAHAADHGWPGHVRDLSGALARYLNARARHTEALALHTAAWSAARRHDDPVGAGHALHDLGRVYFFLARYDEAVQHLELALHIARRVADRTGESHALNGLGYALWRLGRHDEALTHLARACDIAEALDDQIGLGYMTCALGGVHNDAGRPADALVHLERCVALTDKTGDQFTRGNALGLLAQAHDHLGHHTTARNHYREALATSRAIGERAAQAFALNGLGETATATDSPTAALTHHQAALSLATEINDRHEQARAHHGLGNAYQALGRRQEARPHWYEALTLYTDRGAAEAARIAHILAT</sequence>
<accession>A0ABV9TNS5</accession>
<dbReference type="CDD" id="cd15831">
    <property type="entry name" value="BTAD"/>
    <property type="match status" value="1"/>
</dbReference>
<evidence type="ECO:0000256" key="6">
    <source>
        <dbReference type="PROSITE-ProRule" id="PRU01091"/>
    </source>
</evidence>
<feature type="domain" description="OmpR/PhoB-type" evidence="7">
    <location>
        <begin position="1"/>
        <end position="94"/>
    </location>
</feature>
<dbReference type="SUPFAM" id="SSF48452">
    <property type="entry name" value="TPR-like"/>
    <property type="match status" value="3"/>
</dbReference>
<dbReference type="EMBL" id="JBHSIT010000001">
    <property type="protein sequence ID" value="MFC4905712.1"/>
    <property type="molecule type" value="Genomic_DNA"/>
</dbReference>
<name>A0ABV9TNS5_9ACTN</name>
<dbReference type="Gene3D" id="1.25.40.10">
    <property type="entry name" value="Tetratricopeptide repeat domain"/>
    <property type="match status" value="2"/>
</dbReference>
<evidence type="ECO:0000256" key="5">
    <source>
        <dbReference type="PROSITE-ProRule" id="PRU00339"/>
    </source>
</evidence>
<dbReference type="PANTHER" id="PTHR35807:SF1">
    <property type="entry name" value="TRANSCRIPTIONAL REGULATOR REDD"/>
    <property type="match status" value="1"/>
</dbReference>
<protein>
    <submittedName>
        <fullName evidence="8">BTAD domain-containing putative transcriptional regulator</fullName>
    </submittedName>
</protein>
<evidence type="ECO:0000313" key="9">
    <source>
        <dbReference type="Proteomes" id="UP001595872"/>
    </source>
</evidence>
<dbReference type="PROSITE" id="PS50005">
    <property type="entry name" value="TPR"/>
    <property type="match status" value="2"/>
</dbReference>
<dbReference type="InterPro" id="IPR027417">
    <property type="entry name" value="P-loop_NTPase"/>
</dbReference>
<dbReference type="SUPFAM" id="SSF46894">
    <property type="entry name" value="C-terminal effector domain of the bipartite response regulators"/>
    <property type="match status" value="1"/>
</dbReference>
<keyword evidence="9" id="KW-1185">Reference proteome</keyword>
<gene>
    <name evidence="8" type="ORF">ACFPCY_00135</name>
</gene>
<evidence type="ECO:0000256" key="3">
    <source>
        <dbReference type="ARBA" id="ARBA00023125"/>
    </source>
</evidence>
<dbReference type="Proteomes" id="UP001595872">
    <property type="component" value="Unassembled WGS sequence"/>
</dbReference>
<reference evidence="9" key="1">
    <citation type="journal article" date="2019" name="Int. J. Syst. Evol. Microbiol.">
        <title>The Global Catalogue of Microorganisms (GCM) 10K type strain sequencing project: providing services to taxonomists for standard genome sequencing and annotation.</title>
        <authorList>
            <consortium name="The Broad Institute Genomics Platform"/>
            <consortium name="The Broad Institute Genome Sequencing Center for Infectious Disease"/>
            <person name="Wu L."/>
            <person name="Ma J."/>
        </authorList>
    </citation>
    <scope>NUCLEOTIDE SEQUENCE [LARGE SCALE GENOMIC DNA]</scope>
    <source>
        <strain evidence="9">KLKA75</strain>
    </source>
</reference>
<keyword evidence="2" id="KW-0805">Transcription regulation</keyword>
<feature type="DNA-binding region" description="OmpR/PhoB-type" evidence="6">
    <location>
        <begin position="1"/>
        <end position="94"/>
    </location>
</feature>
<dbReference type="InterPro" id="IPR019734">
    <property type="entry name" value="TPR_rpt"/>
</dbReference>
<evidence type="ECO:0000256" key="2">
    <source>
        <dbReference type="ARBA" id="ARBA00023015"/>
    </source>
</evidence>
<proteinExistence type="inferred from homology"/>
<dbReference type="Gene3D" id="1.10.10.10">
    <property type="entry name" value="Winged helix-like DNA-binding domain superfamily/Winged helix DNA-binding domain"/>
    <property type="match status" value="2"/>
</dbReference>
<dbReference type="PANTHER" id="PTHR35807">
    <property type="entry name" value="TRANSCRIPTIONAL REGULATOR REDD-RELATED"/>
    <property type="match status" value="1"/>
</dbReference>
<dbReference type="InterPro" id="IPR005158">
    <property type="entry name" value="BTAD"/>
</dbReference>
<keyword evidence="4" id="KW-0804">Transcription</keyword>
<dbReference type="Pfam" id="PF03704">
    <property type="entry name" value="BTAD"/>
    <property type="match status" value="1"/>
</dbReference>
<evidence type="ECO:0000256" key="1">
    <source>
        <dbReference type="ARBA" id="ARBA00005820"/>
    </source>
</evidence>
<keyword evidence="3 6" id="KW-0238">DNA-binding</keyword>
<evidence type="ECO:0000313" key="8">
    <source>
        <dbReference type="EMBL" id="MFC4905712.1"/>
    </source>
</evidence>
<dbReference type="Gene3D" id="3.40.50.300">
    <property type="entry name" value="P-loop containing nucleotide triphosphate hydrolases"/>
    <property type="match status" value="1"/>
</dbReference>
<feature type="repeat" description="TPR" evidence="5">
    <location>
        <begin position="709"/>
        <end position="742"/>
    </location>
</feature>
<dbReference type="Pfam" id="PF13424">
    <property type="entry name" value="TPR_12"/>
    <property type="match status" value="3"/>
</dbReference>
<organism evidence="8 9">
    <name type="scientific">Actinomadura gamaensis</name>
    <dbReference type="NCBI Taxonomy" id="1763541"/>
    <lineage>
        <taxon>Bacteria</taxon>
        <taxon>Bacillati</taxon>
        <taxon>Actinomycetota</taxon>
        <taxon>Actinomycetes</taxon>
        <taxon>Streptosporangiales</taxon>
        <taxon>Thermomonosporaceae</taxon>
        <taxon>Actinomadura</taxon>
    </lineage>
</organism>
<keyword evidence="5" id="KW-0802">TPR repeat</keyword>
<dbReference type="InterPro" id="IPR051677">
    <property type="entry name" value="AfsR-DnrI-RedD_regulator"/>
</dbReference>
<dbReference type="RefSeq" id="WP_378251456.1">
    <property type="nucleotide sequence ID" value="NZ_JBHSIT010000001.1"/>
</dbReference>
<dbReference type="SUPFAM" id="SSF52540">
    <property type="entry name" value="P-loop containing nucleoside triphosphate hydrolases"/>
    <property type="match status" value="1"/>
</dbReference>
<dbReference type="PROSITE" id="PS51755">
    <property type="entry name" value="OMPR_PHOB"/>
    <property type="match status" value="1"/>
</dbReference>
<dbReference type="SMART" id="SM00028">
    <property type="entry name" value="TPR"/>
    <property type="match status" value="6"/>
</dbReference>
<dbReference type="SMART" id="SM00862">
    <property type="entry name" value="Trans_reg_C"/>
    <property type="match status" value="1"/>
</dbReference>
<dbReference type="InterPro" id="IPR011990">
    <property type="entry name" value="TPR-like_helical_dom_sf"/>
</dbReference>
<feature type="repeat" description="TPR" evidence="5">
    <location>
        <begin position="909"/>
        <end position="942"/>
    </location>
</feature>
<comment type="caution">
    <text evidence="8">The sequence shown here is derived from an EMBL/GenBank/DDBJ whole genome shotgun (WGS) entry which is preliminary data.</text>
</comment>
<evidence type="ECO:0000259" key="7">
    <source>
        <dbReference type="PROSITE" id="PS51755"/>
    </source>
</evidence>
<dbReference type="InterPro" id="IPR016032">
    <property type="entry name" value="Sig_transdc_resp-reg_C-effctor"/>
</dbReference>
<evidence type="ECO:0000256" key="4">
    <source>
        <dbReference type="ARBA" id="ARBA00023163"/>
    </source>
</evidence>
<dbReference type="SMART" id="SM01043">
    <property type="entry name" value="BTAD"/>
    <property type="match status" value="1"/>
</dbReference>
<dbReference type="Pfam" id="PF00486">
    <property type="entry name" value="Trans_reg_C"/>
    <property type="match status" value="1"/>
</dbReference>
<dbReference type="PRINTS" id="PR00364">
    <property type="entry name" value="DISEASERSIST"/>
</dbReference>
<comment type="similarity">
    <text evidence="1">Belongs to the AfsR/DnrI/RedD regulatory family.</text>
</comment>
<dbReference type="InterPro" id="IPR001867">
    <property type="entry name" value="OmpR/PhoB-type_DNA-bd"/>
</dbReference>